<feature type="region of interest" description="Disordered" evidence="1">
    <location>
        <begin position="55"/>
        <end position="90"/>
    </location>
</feature>
<dbReference type="EMBL" id="VSRR010002290">
    <property type="protein sequence ID" value="MPC30636.1"/>
    <property type="molecule type" value="Genomic_DNA"/>
</dbReference>
<reference evidence="2 3" key="1">
    <citation type="submission" date="2019-05" db="EMBL/GenBank/DDBJ databases">
        <title>Another draft genome of Portunus trituberculatus and its Hox gene families provides insights of decapod evolution.</title>
        <authorList>
            <person name="Jeong J.-H."/>
            <person name="Song I."/>
            <person name="Kim S."/>
            <person name="Choi T."/>
            <person name="Kim D."/>
            <person name="Ryu S."/>
            <person name="Kim W."/>
        </authorList>
    </citation>
    <scope>NUCLEOTIDE SEQUENCE [LARGE SCALE GENOMIC DNA]</scope>
    <source>
        <tissue evidence="2">Muscle</tissue>
    </source>
</reference>
<accession>A0A5B7EBS7</accession>
<keyword evidence="3" id="KW-1185">Reference proteome</keyword>
<organism evidence="2 3">
    <name type="scientific">Portunus trituberculatus</name>
    <name type="common">Swimming crab</name>
    <name type="synonym">Neptunus trituberculatus</name>
    <dbReference type="NCBI Taxonomy" id="210409"/>
    <lineage>
        <taxon>Eukaryota</taxon>
        <taxon>Metazoa</taxon>
        <taxon>Ecdysozoa</taxon>
        <taxon>Arthropoda</taxon>
        <taxon>Crustacea</taxon>
        <taxon>Multicrustacea</taxon>
        <taxon>Malacostraca</taxon>
        <taxon>Eumalacostraca</taxon>
        <taxon>Eucarida</taxon>
        <taxon>Decapoda</taxon>
        <taxon>Pleocyemata</taxon>
        <taxon>Brachyura</taxon>
        <taxon>Eubrachyura</taxon>
        <taxon>Portunoidea</taxon>
        <taxon>Portunidae</taxon>
        <taxon>Portuninae</taxon>
        <taxon>Portunus</taxon>
    </lineage>
</organism>
<comment type="caution">
    <text evidence="2">The sequence shown here is derived from an EMBL/GenBank/DDBJ whole genome shotgun (WGS) entry which is preliminary data.</text>
</comment>
<dbReference type="Proteomes" id="UP000324222">
    <property type="component" value="Unassembled WGS sequence"/>
</dbReference>
<evidence type="ECO:0000313" key="3">
    <source>
        <dbReference type="Proteomes" id="UP000324222"/>
    </source>
</evidence>
<proteinExistence type="predicted"/>
<evidence type="ECO:0000256" key="1">
    <source>
        <dbReference type="SAM" id="MobiDB-lite"/>
    </source>
</evidence>
<feature type="compositionally biased region" description="Basic and acidic residues" evidence="1">
    <location>
        <begin position="55"/>
        <end position="71"/>
    </location>
</feature>
<feature type="compositionally biased region" description="Acidic residues" evidence="1">
    <location>
        <begin position="72"/>
        <end position="90"/>
    </location>
</feature>
<dbReference type="AlphaFoldDB" id="A0A5B7EBS7"/>
<evidence type="ECO:0000313" key="2">
    <source>
        <dbReference type="EMBL" id="MPC30636.1"/>
    </source>
</evidence>
<name>A0A5B7EBS7_PORTR</name>
<sequence length="90" mass="10868">MGELVHRHNQPADRVFRRKMAASGFGKILNEQTKAGLQADCTFGKRANLWNHWRGERKRDDDEELEKKERMEMEEEEEEMEEEEENRYNI</sequence>
<gene>
    <name evidence="2" type="ORF">E2C01_023904</name>
</gene>
<protein>
    <submittedName>
        <fullName evidence="2">Uncharacterized protein</fullName>
    </submittedName>
</protein>